<dbReference type="PROSITE" id="PS00356">
    <property type="entry name" value="HTH_LACI_1"/>
    <property type="match status" value="1"/>
</dbReference>
<dbReference type="PANTHER" id="PTHR30146">
    <property type="entry name" value="LACI-RELATED TRANSCRIPTIONAL REPRESSOR"/>
    <property type="match status" value="1"/>
</dbReference>
<dbReference type="Pfam" id="PF13377">
    <property type="entry name" value="Peripla_BP_3"/>
    <property type="match status" value="1"/>
</dbReference>
<dbReference type="SMART" id="SM00354">
    <property type="entry name" value="HTH_LACI"/>
    <property type="match status" value="1"/>
</dbReference>
<sequence>MKKKNITIYDIAKVANVSPTTVSRVLTGNPLVKESTRRRVLEKMEELEFTPNEAARSLTKKQTNMIGFILPDITNPFFSQTYINVERKAFEKGYTILLRNSMNSSEMESAHLREFVERRVECIVFMGGRINKSKPTEKETAEMNEVSKRVPLIMVNGMMQGVDCYTIRTDEEEGVRSIIDHLVTLGHKEISLIGGIKGVTTVDLKVLAYQDALKKNGLQFHKEWQIYSGFGVEDGRAAMVGVEDGRAAMEKLLKVSKKPTAIIGINDMVIYGALKECREQNVPINEFSFVGFDDIFPSDIVYPSLTTVNHNYEILTSEIIEVIKKIIEKKDSEKELLIDTKLIIRESCQSIK</sequence>
<dbReference type="SUPFAM" id="SSF53822">
    <property type="entry name" value="Periplasmic binding protein-like I"/>
    <property type="match status" value="1"/>
</dbReference>
<dbReference type="InterPro" id="IPR000843">
    <property type="entry name" value="HTH_LacI"/>
</dbReference>
<dbReference type="InterPro" id="IPR010982">
    <property type="entry name" value="Lambda_DNA-bd_dom_sf"/>
</dbReference>
<dbReference type="InterPro" id="IPR046335">
    <property type="entry name" value="LacI/GalR-like_sensor"/>
</dbReference>
<dbReference type="PATRIC" id="fig|217031.4.peg.5159"/>
<evidence type="ECO:0000256" key="3">
    <source>
        <dbReference type="ARBA" id="ARBA00023163"/>
    </source>
</evidence>
<keyword evidence="1" id="KW-0805">Transcription regulation</keyword>
<evidence type="ECO:0000313" key="6">
    <source>
        <dbReference type="Proteomes" id="UP000053881"/>
    </source>
</evidence>
<dbReference type="PANTHER" id="PTHR30146:SF149">
    <property type="entry name" value="HTH-TYPE TRANSCRIPTIONAL REGULATOR EBGR"/>
    <property type="match status" value="1"/>
</dbReference>
<dbReference type="Proteomes" id="UP000053881">
    <property type="component" value="Unassembled WGS sequence"/>
</dbReference>
<dbReference type="GO" id="GO:0000976">
    <property type="term" value="F:transcription cis-regulatory region binding"/>
    <property type="evidence" value="ECO:0007669"/>
    <property type="project" value="TreeGrafter"/>
</dbReference>
<gene>
    <name evidence="5" type="ORF">ACA29_15215</name>
</gene>
<proteinExistence type="predicted"/>
<dbReference type="Gene3D" id="1.10.260.40">
    <property type="entry name" value="lambda repressor-like DNA-binding domains"/>
    <property type="match status" value="1"/>
</dbReference>
<dbReference type="Pfam" id="PF00356">
    <property type="entry name" value="LacI"/>
    <property type="match status" value="1"/>
</dbReference>
<evidence type="ECO:0000259" key="4">
    <source>
        <dbReference type="PROSITE" id="PS50932"/>
    </source>
</evidence>
<comment type="caution">
    <text evidence="5">The sequence shown here is derived from an EMBL/GenBank/DDBJ whole genome shotgun (WGS) entry which is preliminary data.</text>
</comment>
<dbReference type="PROSITE" id="PS50932">
    <property type="entry name" value="HTH_LACI_2"/>
    <property type="match status" value="1"/>
</dbReference>
<dbReference type="EMBL" id="LGPB01000113">
    <property type="protein sequence ID" value="KRG11732.1"/>
    <property type="molecule type" value="Genomic_DNA"/>
</dbReference>
<dbReference type="Gene3D" id="3.40.50.2300">
    <property type="match status" value="2"/>
</dbReference>
<accession>A0A0Q9Y456</accession>
<keyword evidence="3" id="KW-0804">Transcription</keyword>
<dbReference type="CDD" id="cd06267">
    <property type="entry name" value="PBP1_LacI_sugar_binding-like"/>
    <property type="match status" value="1"/>
</dbReference>
<dbReference type="CDD" id="cd01392">
    <property type="entry name" value="HTH_LacI"/>
    <property type="match status" value="1"/>
</dbReference>
<evidence type="ECO:0000256" key="2">
    <source>
        <dbReference type="ARBA" id="ARBA00023125"/>
    </source>
</evidence>
<organism evidence="5 6">
    <name type="scientific">Lederbergia galactosidilytica</name>
    <dbReference type="NCBI Taxonomy" id="217031"/>
    <lineage>
        <taxon>Bacteria</taxon>
        <taxon>Bacillati</taxon>
        <taxon>Bacillota</taxon>
        <taxon>Bacilli</taxon>
        <taxon>Bacillales</taxon>
        <taxon>Bacillaceae</taxon>
        <taxon>Lederbergia</taxon>
    </lineage>
</organism>
<evidence type="ECO:0000313" key="5">
    <source>
        <dbReference type="EMBL" id="KRG11732.1"/>
    </source>
</evidence>
<evidence type="ECO:0000256" key="1">
    <source>
        <dbReference type="ARBA" id="ARBA00023015"/>
    </source>
</evidence>
<dbReference type="GO" id="GO:0003700">
    <property type="term" value="F:DNA-binding transcription factor activity"/>
    <property type="evidence" value="ECO:0007669"/>
    <property type="project" value="TreeGrafter"/>
</dbReference>
<keyword evidence="2" id="KW-0238">DNA-binding</keyword>
<protein>
    <recommendedName>
        <fullName evidence="4">HTH lacI-type domain-containing protein</fullName>
    </recommendedName>
</protein>
<dbReference type="SUPFAM" id="SSF47413">
    <property type="entry name" value="lambda repressor-like DNA-binding domains"/>
    <property type="match status" value="1"/>
</dbReference>
<reference evidence="5 6" key="1">
    <citation type="submission" date="2015-06" db="EMBL/GenBank/DDBJ databases">
        <title>Genome sequencing project of Bacillus galactosidilyticus PL133.</title>
        <authorList>
            <person name="Gaiero J."/>
            <person name="Nicol R."/>
            <person name="Habash M."/>
        </authorList>
    </citation>
    <scope>NUCLEOTIDE SEQUENCE [LARGE SCALE GENOMIC DNA]</scope>
    <source>
        <strain evidence="5 6">PL133</strain>
    </source>
</reference>
<name>A0A0Q9Y456_9BACI</name>
<dbReference type="InterPro" id="IPR028082">
    <property type="entry name" value="Peripla_BP_I"/>
</dbReference>
<feature type="domain" description="HTH lacI-type" evidence="4">
    <location>
        <begin position="6"/>
        <end position="60"/>
    </location>
</feature>
<dbReference type="AlphaFoldDB" id="A0A0Q9Y456"/>